<dbReference type="GO" id="GO:0004386">
    <property type="term" value="F:helicase activity"/>
    <property type="evidence" value="ECO:0007669"/>
    <property type="project" value="UniProtKB-KW"/>
</dbReference>
<feature type="region of interest" description="Disordered" evidence="2">
    <location>
        <begin position="819"/>
        <end position="870"/>
    </location>
</feature>
<keyword evidence="4" id="KW-0547">Nucleotide-binding</keyword>
<dbReference type="Gene3D" id="2.40.50.140">
    <property type="entry name" value="Nucleic acid-binding proteins"/>
    <property type="match status" value="2"/>
</dbReference>
<feature type="domain" description="Helitron helicase-like" evidence="3">
    <location>
        <begin position="189"/>
        <end position="255"/>
    </location>
</feature>
<evidence type="ECO:0000259" key="3">
    <source>
        <dbReference type="Pfam" id="PF14214"/>
    </source>
</evidence>
<dbReference type="AlphaFoldDB" id="A0A6L2MWQ4"/>
<keyword evidence="4" id="KW-0347">Helicase</keyword>
<dbReference type="InterPro" id="IPR012340">
    <property type="entry name" value="NA-bd_OB-fold"/>
</dbReference>
<protein>
    <submittedName>
        <fullName evidence="4">DNA helicase</fullName>
    </submittedName>
</protein>
<accession>A0A6L2MWQ4</accession>
<keyword evidence="4" id="KW-0378">Hydrolase</keyword>
<evidence type="ECO:0000256" key="1">
    <source>
        <dbReference type="SAM" id="Coils"/>
    </source>
</evidence>
<comment type="caution">
    <text evidence="4">The sequence shown here is derived from an EMBL/GenBank/DDBJ whole genome shotgun (WGS) entry which is preliminary data.</text>
</comment>
<dbReference type="PANTHER" id="PTHR45786:SF74">
    <property type="entry name" value="ATP-DEPENDENT DNA HELICASE"/>
    <property type="match status" value="1"/>
</dbReference>
<evidence type="ECO:0000313" key="4">
    <source>
        <dbReference type="EMBL" id="GEU78418.1"/>
    </source>
</evidence>
<organism evidence="4">
    <name type="scientific">Tanacetum cinerariifolium</name>
    <name type="common">Dalmatian daisy</name>
    <name type="synonym">Chrysanthemum cinerariifolium</name>
    <dbReference type="NCBI Taxonomy" id="118510"/>
    <lineage>
        <taxon>Eukaryota</taxon>
        <taxon>Viridiplantae</taxon>
        <taxon>Streptophyta</taxon>
        <taxon>Embryophyta</taxon>
        <taxon>Tracheophyta</taxon>
        <taxon>Spermatophyta</taxon>
        <taxon>Magnoliopsida</taxon>
        <taxon>eudicotyledons</taxon>
        <taxon>Gunneridae</taxon>
        <taxon>Pentapetalae</taxon>
        <taxon>asterids</taxon>
        <taxon>campanulids</taxon>
        <taxon>Asterales</taxon>
        <taxon>Asteraceae</taxon>
        <taxon>Asteroideae</taxon>
        <taxon>Anthemideae</taxon>
        <taxon>Anthemidinae</taxon>
        <taxon>Tanacetum</taxon>
    </lineage>
</organism>
<dbReference type="EMBL" id="BKCJ010007668">
    <property type="protein sequence ID" value="GEU78418.1"/>
    <property type="molecule type" value="Genomic_DNA"/>
</dbReference>
<keyword evidence="1" id="KW-0175">Coiled coil</keyword>
<sequence length="891" mass="100557">MKTKRKLLPKSIPTAGDSTIDFSAAVDHISNVNSNVSTKKQHLCSSNSVLSVAAVVGPSGVDNIVPVDANVVSYPPTSHSFPMSRNVDANILANTGTSQLGPTLEGCRTTSVVGAIVYETGPDNDMDYDIMLETRSSYPQRVNKLHASYMSLQFPLLFIYREDGYSKDLKMVGSSRSSSKDKCLTMLAYYSYYLHDRANRYNYLSRTEKLFQQYVVTALYAIEQNSIDYIREHQNDIRNNYLSGIYDAINRGDNDASHCVLYAVEFQKRGLPHCHTLLWIDESVRVRRDEDIDNYVSVELLFQDIDPEGYRVVSELMMHGPCGLANPSAVYGKYWRHRRISTKSSIGRLTYVHHASGDLFYERMLPCHQKGWTSFPGIRTVNDIIHSMCREVCEALGLLENAQELEITLEEAKLTAISVELRLHIDDSELKDYVLYEFEGCLNHCSKSVTDFGLRTPPEHLMSVLRNRLLMEENSYDRELIAVERYQLLPIQMARTSDPHNMAATKGKIITNEPKVSDIVGLNPGDSNKIIEAIVYHKWVSKHIQTQQPIRMCCILMDKQGTPNQANMDAKDTGYFDQLLELHAAYRITDYIGYVQGVIEFRTSGNVTSNQIHRRIIDIQNLRLTLWHDMALNFNLKEYEAMEKPIVIAVISCIQLSGTSATHYYLNPNLPETYHIKEYDIKTWNKKRTRTASPFPLSSKLIPKTTSYCFKAIIGDGSGTISLTCFNNQANSLTRDCTEVLAELPDKNPYQLPPNLKNLEDKVFKDTVLPLPAPPIQHALPEPTFIEQPEPILLAKPMSPALSTTAGNELILQQDIISSSQQSPTKTPESVHPAKNQPEETPIDFVPFTAPQENPHNPEHTDTLQSTLPQIQNTIEIQKSIQPVHPARPSA</sequence>
<keyword evidence="4" id="KW-0067">ATP-binding</keyword>
<evidence type="ECO:0000256" key="2">
    <source>
        <dbReference type="SAM" id="MobiDB-lite"/>
    </source>
</evidence>
<dbReference type="Pfam" id="PF14214">
    <property type="entry name" value="Helitron_like_N"/>
    <property type="match status" value="1"/>
</dbReference>
<dbReference type="InterPro" id="IPR025476">
    <property type="entry name" value="Helitron_helicase-like"/>
</dbReference>
<feature type="coiled-coil region" evidence="1">
    <location>
        <begin position="395"/>
        <end position="422"/>
    </location>
</feature>
<name>A0A6L2MWQ4_TANCI</name>
<reference evidence="4" key="1">
    <citation type="journal article" date="2019" name="Sci. Rep.">
        <title>Draft genome of Tanacetum cinerariifolium, the natural source of mosquito coil.</title>
        <authorList>
            <person name="Yamashiro T."/>
            <person name="Shiraishi A."/>
            <person name="Satake H."/>
            <person name="Nakayama K."/>
        </authorList>
    </citation>
    <scope>NUCLEOTIDE SEQUENCE</scope>
</reference>
<proteinExistence type="predicted"/>
<gene>
    <name evidence="4" type="ORF">Tci_050396</name>
</gene>
<dbReference type="PANTHER" id="PTHR45786">
    <property type="entry name" value="DNA BINDING PROTEIN-LIKE"/>
    <property type="match status" value="1"/>
</dbReference>